<name>A0ACB0KNJ1_TRIPR</name>
<dbReference type="EMBL" id="CASHSV030000311">
    <property type="protein sequence ID" value="CAJ2657580.1"/>
    <property type="molecule type" value="Genomic_DNA"/>
</dbReference>
<keyword evidence="2" id="KW-1185">Reference proteome</keyword>
<accession>A0ACB0KNJ1</accession>
<organism evidence="1 2">
    <name type="scientific">Trifolium pratense</name>
    <name type="common">Red clover</name>
    <dbReference type="NCBI Taxonomy" id="57577"/>
    <lineage>
        <taxon>Eukaryota</taxon>
        <taxon>Viridiplantae</taxon>
        <taxon>Streptophyta</taxon>
        <taxon>Embryophyta</taxon>
        <taxon>Tracheophyta</taxon>
        <taxon>Spermatophyta</taxon>
        <taxon>Magnoliopsida</taxon>
        <taxon>eudicotyledons</taxon>
        <taxon>Gunneridae</taxon>
        <taxon>Pentapetalae</taxon>
        <taxon>rosids</taxon>
        <taxon>fabids</taxon>
        <taxon>Fabales</taxon>
        <taxon>Fabaceae</taxon>
        <taxon>Papilionoideae</taxon>
        <taxon>50 kb inversion clade</taxon>
        <taxon>NPAAA clade</taxon>
        <taxon>Hologalegina</taxon>
        <taxon>IRL clade</taxon>
        <taxon>Trifolieae</taxon>
        <taxon>Trifolium</taxon>
    </lineage>
</organism>
<protein>
    <submittedName>
        <fullName evidence="1">Uncharacterized protein</fullName>
    </submittedName>
</protein>
<evidence type="ECO:0000313" key="1">
    <source>
        <dbReference type="EMBL" id="CAJ2657580.1"/>
    </source>
</evidence>
<comment type="caution">
    <text evidence="1">The sequence shown here is derived from an EMBL/GenBank/DDBJ whole genome shotgun (WGS) entry which is preliminary data.</text>
</comment>
<sequence length="553" mass="63666">MPPLSEEQNVVGGNFKWGNKRGTGVKNKDTQFYESFVYDGVEYFLYDSVYFYHTDHVNTSIGKLIRMYETSNGKRYIKVVWFFRPSEIRNFLKSYDPSWNELFLASGKSKGVSNTNELESIIGKCSVVCTSEDKRNPKPSEKELKRADFFFKCPFDVDRRVIDDKFADKIDGIEVEKFFNRQGDKKTSNNLSLETSKPPKAIKKRTSENVDEVKGEVKTKTAPSGALRCKVKDEMRNSENVSRSLKIKTRTSENVDEVKGVVKTKTAPSGALRCKVKDEVRTSENVSRSLKIKMRTSENFKDKYEVKDEVKKRKIREEMSTIGHRSNIQKKEEFDEKEELGQDGSVKPNRKVTERPNAEKRKWFKKMPWEGRLQKAQESDTLVLLTNLDPTCTSYEVEDLVWHALKEKVEARMIESSPTSNPYYGTAFVIFRTKDAAENAISELNRRCLVLEDGRVVSARKGTVIDPVKKSTFIGHLSISRAALHKQCREMRNAVSTSHCSQPNTIEYAMAIEWTQNHDQSEACWKALCEKQMKEIENVQSKLRLDKIFLEDS</sequence>
<dbReference type="Proteomes" id="UP001177021">
    <property type="component" value="Unassembled WGS sequence"/>
</dbReference>
<gene>
    <name evidence="1" type="ORF">MILVUS5_LOCUS24128</name>
</gene>
<proteinExistence type="predicted"/>
<reference evidence="1" key="1">
    <citation type="submission" date="2023-10" db="EMBL/GenBank/DDBJ databases">
        <authorList>
            <person name="Rodriguez Cubillos JULIANA M."/>
            <person name="De Vega J."/>
        </authorList>
    </citation>
    <scope>NUCLEOTIDE SEQUENCE</scope>
</reference>
<evidence type="ECO:0000313" key="2">
    <source>
        <dbReference type="Proteomes" id="UP001177021"/>
    </source>
</evidence>